<keyword evidence="1" id="KW-1133">Transmembrane helix</keyword>
<proteinExistence type="predicted"/>
<gene>
    <name evidence="2" type="ORF">LuPra_01953</name>
</gene>
<protein>
    <recommendedName>
        <fullName evidence="4">Sugar transporter</fullName>
    </recommendedName>
</protein>
<keyword evidence="3" id="KW-1185">Reference proteome</keyword>
<sequence length="139" mass="14552">MPASLHTNPRTHFWIAGAALLWNLLGLMAFVMQVSLSPEQVAALPAADRAVHEATPAWLTAAFALAVGGGVLGSIGLLLRQRWAVAAFAVSLLALVVQIAGGYLVTPVWQASGAAGAAMPTLLLTIGVVLLWYARRRTT</sequence>
<dbReference type="RefSeq" id="WP_110170562.1">
    <property type="nucleotide sequence ID" value="NZ_CP015136.1"/>
</dbReference>
<dbReference type="OrthoDB" id="1143964at2"/>
<evidence type="ECO:0000313" key="3">
    <source>
        <dbReference type="Proteomes" id="UP000076079"/>
    </source>
</evidence>
<keyword evidence="1" id="KW-0812">Transmembrane</keyword>
<name>A0A143PLU5_LUTPR</name>
<keyword evidence="1" id="KW-0472">Membrane</keyword>
<dbReference type="KEGG" id="abac:LuPra_01953"/>
<feature type="transmembrane region" description="Helical" evidence="1">
    <location>
        <begin position="12"/>
        <end position="36"/>
    </location>
</feature>
<feature type="transmembrane region" description="Helical" evidence="1">
    <location>
        <begin position="56"/>
        <end position="78"/>
    </location>
</feature>
<evidence type="ECO:0000256" key="1">
    <source>
        <dbReference type="SAM" id="Phobius"/>
    </source>
</evidence>
<organism evidence="2 3">
    <name type="scientific">Luteitalea pratensis</name>
    <dbReference type="NCBI Taxonomy" id="1855912"/>
    <lineage>
        <taxon>Bacteria</taxon>
        <taxon>Pseudomonadati</taxon>
        <taxon>Acidobacteriota</taxon>
        <taxon>Vicinamibacteria</taxon>
        <taxon>Vicinamibacterales</taxon>
        <taxon>Vicinamibacteraceae</taxon>
        <taxon>Luteitalea</taxon>
    </lineage>
</organism>
<dbReference type="AlphaFoldDB" id="A0A143PLU5"/>
<evidence type="ECO:0008006" key="4">
    <source>
        <dbReference type="Google" id="ProtNLM"/>
    </source>
</evidence>
<dbReference type="STRING" id="1855912.LuPra_01953"/>
<dbReference type="Proteomes" id="UP000076079">
    <property type="component" value="Chromosome"/>
</dbReference>
<dbReference type="EMBL" id="CP015136">
    <property type="protein sequence ID" value="AMY08749.1"/>
    <property type="molecule type" value="Genomic_DNA"/>
</dbReference>
<feature type="transmembrane region" description="Helical" evidence="1">
    <location>
        <begin position="85"/>
        <end position="105"/>
    </location>
</feature>
<reference evidence="3" key="2">
    <citation type="submission" date="2016-04" db="EMBL/GenBank/DDBJ databases">
        <title>First Complete Genome Sequence of a Subdivision 6 Acidobacterium.</title>
        <authorList>
            <person name="Huang S."/>
            <person name="Vieira S."/>
            <person name="Bunk B."/>
            <person name="Riedel T."/>
            <person name="Sproeer C."/>
            <person name="Overmann J."/>
        </authorList>
    </citation>
    <scope>NUCLEOTIDE SEQUENCE [LARGE SCALE GENOMIC DNA]</scope>
    <source>
        <strain evidence="3">DSM 100886 HEG_-6_39</strain>
    </source>
</reference>
<reference evidence="2 3" key="1">
    <citation type="journal article" date="2016" name="Genome Announc.">
        <title>First Complete Genome Sequence of a Subdivision 6 Acidobacterium Strain.</title>
        <authorList>
            <person name="Huang S."/>
            <person name="Vieira S."/>
            <person name="Bunk B."/>
            <person name="Riedel T."/>
            <person name="Sproer C."/>
            <person name="Overmann J."/>
        </authorList>
    </citation>
    <scope>NUCLEOTIDE SEQUENCE [LARGE SCALE GENOMIC DNA]</scope>
    <source>
        <strain evidence="3">DSM 100886 HEG_-6_39</strain>
    </source>
</reference>
<evidence type="ECO:0000313" key="2">
    <source>
        <dbReference type="EMBL" id="AMY08749.1"/>
    </source>
</evidence>
<accession>A0A143PLU5</accession>
<feature type="transmembrane region" description="Helical" evidence="1">
    <location>
        <begin position="111"/>
        <end position="134"/>
    </location>
</feature>